<name>A0A0E9R3V7_ANGAN</name>
<protein>
    <submittedName>
        <fullName evidence="1">Uncharacterized protein</fullName>
    </submittedName>
</protein>
<organism evidence="1">
    <name type="scientific">Anguilla anguilla</name>
    <name type="common">European freshwater eel</name>
    <name type="synonym">Muraena anguilla</name>
    <dbReference type="NCBI Taxonomy" id="7936"/>
    <lineage>
        <taxon>Eukaryota</taxon>
        <taxon>Metazoa</taxon>
        <taxon>Chordata</taxon>
        <taxon>Craniata</taxon>
        <taxon>Vertebrata</taxon>
        <taxon>Euteleostomi</taxon>
        <taxon>Actinopterygii</taxon>
        <taxon>Neopterygii</taxon>
        <taxon>Teleostei</taxon>
        <taxon>Anguilliformes</taxon>
        <taxon>Anguillidae</taxon>
        <taxon>Anguilla</taxon>
    </lineage>
</organism>
<reference evidence="1" key="1">
    <citation type="submission" date="2014-11" db="EMBL/GenBank/DDBJ databases">
        <authorList>
            <person name="Amaro Gonzalez C."/>
        </authorList>
    </citation>
    <scope>NUCLEOTIDE SEQUENCE</scope>
</reference>
<proteinExistence type="predicted"/>
<evidence type="ECO:0000313" key="1">
    <source>
        <dbReference type="EMBL" id="JAH23175.1"/>
    </source>
</evidence>
<accession>A0A0E9R3V7</accession>
<dbReference type="AlphaFoldDB" id="A0A0E9R3V7"/>
<sequence>MRWTGPLTPPHMKGGGTNGGCFTLIKCCSRVWMGLGLNAEQSSQYPCRANTSPRVSKGSVS</sequence>
<dbReference type="EMBL" id="GBXM01085402">
    <property type="protein sequence ID" value="JAH23175.1"/>
    <property type="molecule type" value="Transcribed_RNA"/>
</dbReference>
<reference evidence="1" key="2">
    <citation type="journal article" date="2015" name="Fish Shellfish Immunol.">
        <title>Early steps in the European eel (Anguilla anguilla)-Vibrio vulnificus interaction in the gills: Role of the RtxA13 toxin.</title>
        <authorList>
            <person name="Callol A."/>
            <person name="Pajuelo D."/>
            <person name="Ebbesson L."/>
            <person name="Teles M."/>
            <person name="MacKenzie S."/>
            <person name="Amaro C."/>
        </authorList>
    </citation>
    <scope>NUCLEOTIDE SEQUENCE</scope>
</reference>